<evidence type="ECO:0000259" key="7">
    <source>
        <dbReference type="PROSITE" id="PS51782"/>
    </source>
</evidence>
<accession>A0ABQ5JT99</accession>
<feature type="domain" description="Peptidase C51" evidence="6">
    <location>
        <begin position="242"/>
        <end position="361"/>
    </location>
</feature>
<feature type="domain" description="LysM" evidence="7">
    <location>
        <begin position="120"/>
        <end position="164"/>
    </location>
</feature>
<keyword evidence="9" id="KW-1185">Reference proteome</keyword>
<feature type="chain" id="PRO_5045042441" description="LysM peptidoglycan-binding domain-containing protein" evidence="5">
    <location>
        <begin position="28"/>
        <end position="362"/>
    </location>
</feature>
<evidence type="ECO:0000313" key="8">
    <source>
        <dbReference type="EMBL" id="GKT06292.1"/>
    </source>
</evidence>
<name>A0ABQ5JT99_9LACO</name>
<dbReference type="Pfam" id="PF05257">
    <property type="entry name" value="CHAP"/>
    <property type="match status" value="1"/>
</dbReference>
<feature type="region of interest" description="Disordered" evidence="4">
    <location>
        <begin position="82"/>
        <end position="103"/>
    </location>
</feature>
<dbReference type="RefSeq" id="WP_407884305.1">
    <property type="nucleotide sequence ID" value="NZ_BQXO01000004.1"/>
</dbReference>
<dbReference type="InterPro" id="IPR018392">
    <property type="entry name" value="LysM"/>
</dbReference>
<dbReference type="InterPro" id="IPR038765">
    <property type="entry name" value="Papain-like_cys_pep_sf"/>
</dbReference>
<evidence type="ECO:0008006" key="10">
    <source>
        <dbReference type="Google" id="ProtNLM"/>
    </source>
</evidence>
<keyword evidence="1 5" id="KW-0732">Signal</keyword>
<gene>
    <name evidence="8" type="ORF">JCM31185_15790</name>
</gene>
<comment type="caution">
    <text evidence="8">The sequence shown here is derived from an EMBL/GenBank/DDBJ whole genome shotgun (WGS) entry which is preliminary data.</text>
</comment>
<feature type="domain" description="LysM" evidence="7">
    <location>
        <begin position="28"/>
        <end position="72"/>
    </location>
</feature>
<evidence type="ECO:0000256" key="1">
    <source>
        <dbReference type="ARBA" id="ARBA00022729"/>
    </source>
</evidence>
<dbReference type="EMBL" id="BQXO01000004">
    <property type="protein sequence ID" value="GKT06292.1"/>
    <property type="molecule type" value="Genomic_DNA"/>
</dbReference>
<dbReference type="SUPFAM" id="SSF54106">
    <property type="entry name" value="LysM domain"/>
    <property type="match status" value="2"/>
</dbReference>
<dbReference type="PROSITE" id="PS50911">
    <property type="entry name" value="CHAP"/>
    <property type="match status" value="1"/>
</dbReference>
<dbReference type="Pfam" id="PF01476">
    <property type="entry name" value="LysM"/>
    <property type="match status" value="2"/>
</dbReference>
<dbReference type="PRINTS" id="PR01852">
    <property type="entry name" value="SIBAPROTEIN"/>
</dbReference>
<evidence type="ECO:0000256" key="3">
    <source>
        <dbReference type="ARBA" id="ARBA00023316"/>
    </source>
</evidence>
<evidence type="ECO:0000256" key="5">
    <source>
        <dbReference type="SAM" id="SignalP"/>
    </source>
</evidence>
<dbReference type="InterPro" id="IPR007921">
    <property type="entry name" value="CHAP_dom"/>
</dbReference>
<sequence>MKKSIKTALLTTAGAASVLAGVSAANASTIKTIKGDTVWNFAQKNHTTVDAIVKANHLSNANLIYVGQSLVIPDANDEAATQTTTAASDAPASTAPASDAAATSTASEASAATTTVDANGDYTVQAGDTLSAISAKTGVSIADLAAYSNISNQNFLLVGQTIHTTGTASAVASEAPVSQASQAPASSEATSQAPASVASQAPVSQTSQAPASQTSQAQPSAAPATSNAAPTTPTTNPSAPAAVYGNAAAAGEAGFFSGVQGYPAGQCTAFVAGILQASGVPASEWTYLGNGDAWGANAAARGVAVDHNPVAGSVAYFSYMHVAYVTSVNGNGTVNIIEGNFSGMSYHARTISASEAAGYIHF</sequence>
<dbReference type="Proteomes" id="UP001628078">
    <property type="component" value="Unassembled WGS sequence"/>
</dbReference>
<evidence type="ECO:0000256" key="2">
    <source>
        <dbReference type="ARBA" id="ARBA00022801"/>
    </source>
</evidence>
<organism evidence="8 9">
    <name type="scientific">Furfurilactobacillus curtus</name>
    <dbReference type="NCBI Taxonomy" id="1746200"/>
    <lineage>
        <taxon>Bacteria</taxon>
        <taxon>Bacillati</taxon>
        <taxon>Bacillota</taxon>
        <taxon>Bacilli</taxon>
        <taxon>Lactobacillales</taxon>
        <taxon>Lactobacillaceae</taxon>
        <taxon>Furfurilactobacillus</taxon>
    </lineage>
</organism>
<evidence type="ECO:0000259" key="6">
    <source>
        <dbReference type="PROSITE" id="PS50911"/>
    </source>
</evidence>
<evidence type="ECO:0000256" key="4">
    <source>
        <dbReference type="SAM" id="MobiDB-lite"/>
    </source>
</evidence>
<dbReference type="PANTHER" id="PTHR33734:SF22">
    <property type="entry name" value="MEMBRANE-BOUND LYTIC MUREIN TRANSGLYCOSYLASE D"/>
    <property type="match status" value="1"/>
</dbReference>
<dbReference type="SMART" id="SM00257">
    <property type="entry name" value="LysM"/>
    <property type="match status" value="2"/>
</dbReference>
<evidence type="ECO:0000313" key="9">
    <source>
        <dbReference type="Proteomes" id="UP001628078"/>
    </source>
</evidence>
<feature type="signal peptide" evidence="5">
    <location>
        <begin position="1"/>
        <end position="27"/>
    </location>
</feature>
<dbReference type="InterPro" id="IPR009148">
    <property type="entry name" value="PcsB-like"/>
</dbReference>
<dbReference type="PANTHER" id="PTHR33734">
    <property type="entry name" value="LYSM DOMAIN-CONTAINING GPI-ANCHORED PROTEIN 2"/>
    <property type="match status" value="1"/>
</dbReference>
<dbReference type="Gene3D" id="3.10.350.10">
    <property type="entry name" value="LysM domain"/>
    <property type="match status" value="2"/>
</dbReference>
<dbReference type="Gene3D" id="3.90.1720.10">
    <property type="entry name" value="endopeptidase domain like (from Nostoc punctiforme)"/>
    <property type="match status" value="1"/>
</dbReference>
<proteinExistence type="predicted"/>
<keyword evidence="2" id="KW-0378">Hydrolase</keyword>
<keyword evidence="3" id="KW-0961">Cell wall biogenesis/degradation</keyword>
<dbReference type="SUPFAM" id="SSF54001">
    <property type="entry name" value="Cysteine proteinases"/>
    <property type="match status" value="1"/>
</dbReference>
<feature type="region of interest" description="Disordered" evidence="4">
    <location>
        <begin position="179"/>
        <end position="238"/>
    </location>
</feature>
<protein>
    <recommendedName>
        <fullName evidence="10">LysM peptidoglycan-binding domain-containing protein</fullName>
    </recommendedName>
</protein>
<reference evidence="8 9" key="1">
    <citation type="submission" date="2022-03" db="EMBL/GenBank/DDBJ databases">
        <title>Draft genome sequence of Furfurilactobacillus curtus JCM 31185.</title>
        <authorList>
            <person name="Suzuki S."/>
            <person name="Endo A."/>
            <person name="Kajikawa A."/>
        </authorList>
    </citation>
    <scope>NUCLEOTIDE SEQUENCE [LARGE SCALE GENOMIC DNA]</scope>
    <source>
        <strain evidence="8 9">JCM 31185</strain>
    </source>
</reference>
<dbReference type="CDD" id="cd00118">
    <property type="entry name" value="LysM"/>
    <property type="match status" value="2"/>
</dbReference>
<dbReference type="InterPro" id="IPR036779">
    <property type="entry name" value="LysM_dom_sf"/>
</dbReference>
<dbReference type="PROSITE" id="PS51782">
    <property type="entry name" value="LYSM"/>
    <property type="match status" value="2"/>
</dbReference>